<proteinExistence type="predicted"/>
<organism evidence="3">
    <name type="scientific">hydrothermal vent metagenome</name>
    <dbReference type="NCBI Taxonomy" id="652676"/>
    <lineage>
        <taxon>unclassified sequences</taxon>
        <taxon>metagenomes</taxon>
        <taxon>ecological metagenomes</taxon>
    </lineage>
</organism>
<accession>A0A3B0X569</accession>
<evidence type="ECO:0000259" key="2">
    <source>
        <dbReference type="Pfam" id="PF13505"/>
    </source>
</evidence>
<keyword evidence="1" id="KW-0732">Signal</keyword>
<dbReference type="InterPro" id="IPR011250">
    <property type="entry name" value="OMP/PagP_B-barrel"/>
</dbReference>
<dbReference type="SUPFAM" id="SSF56925">
    <property type="entry name" value="OMPA-like"/>
    <property type="match status" value="1"/>
</dbReference>
<feature type="non-terminal residue" evidence="3">
    <location>
        <position position="1"/>
    </location>
</feature>
<dbReference type="Pfam" id="PF13505">
    <property type="entry name" value="OMP_b-brl"/>
    <property type="match status" value="1"/>
</dbReference>
<dbReference type="Gene3D" id="2.40.160.20">
    <property type="match status" value="1"/>
</dbReference>
<evidence type="ECO:0000256" key="1">
    <source>
        <dbReference type="ARBA" id="ARBA00022729"/>
    </source>
</evidence>
<dbReference type="EMBL" id="UOFI01000032">
    <property type="protein sequence ID" value="VAW62861.1"/>
    <property type="molecule type" value="Genomic_DNA"/>
</dbReference>
<sequence>WLTDTARVWISTTEQNWAIHLRVRTTTDNSLANGVKITSDFRMWFETRVKQFPGYTVYKWPRLIPDMVGDNPPDIASWGDVSLTNATPESPDATCPVNGVSLLAEDVGTTNADPHAINLTSANTFFAQPTNMSSGSVNLKARFRIANWGVQATWEDNSNPGNTLWEDLGPATGYPPAGVNIASGVQGAINFPYTISSLCDRCEYKTYFDNPANTANCNASCLPAPPDPNATNGTKRTHQCLLVELIGPGVDFINDSVYRNMNFVNASEYSEVAEINTIGLGLNDSGTMARDVYLFVETLNMPKEVLPGEDTKIPGFDRPMQTTGRLANGEAVGSEKIMPPIMENMEFESLGKVMPTYQVHAYYDSGLRNTEGGSEEKILHPMTSFGYFVMHEGSLVGWEHGIEGAKLTQLAPDYYKVSVGDSGVETINTTIEALERAYAINFKIGINNPHNSFSRVVKSNLSMSLGLEYIYSPAWSFEAMFGVHRFDNAGLGADLDISQIALNVRYYMKSGYIRPYVNAGIGQYSLDPGSSELGSNAGIGFLYDLMDQWSVDVAYNYYDIDSVNPHPQFSTLQIGLRYRF</sequence>
<evidence type="ECO:0000313" key="3">
    <source>
        <dbReference type="EMBL" id="VAW62861.1"/>
    </source>
</evidence>
<dbReference type="AlphaFoldDB" id="A0A3B0X569"/>
<gene>
    <name evidence="3" type="ORF">MNBD_GAMMA09-1467</name>
</gene>
<dbReference type="InterPro" id="IPR027385">
    <property type="entry name" value="Beta-barrel_OMP"/>
</dbReference>
<protein>
    <recommendedName>
        <fullName evidence="2">Outer membrane protein beta-barrel domain-containing protein</fullName>
    </recommendedName>
</protein>
<name>A0A3B0X569_9ZZZZ</name>
<feature type="domain" description="Outer membrane protein beta-barrel" evidence="2">
    <location>
        <begin position="437"/>
        <end position="580"/>
    </location>
</feature>
<reference evidence="3" key="1">
    <citation type="submission" date="2018-06" db="EMBL/GenBank/DDBJ databases">
        <authorList>
            <person name="Zhirakovskaya E."/>
        </authorList>
    </citation>
    <scope>NUCLEOTIDE SEQUENCE</scope>
</reference>